<dbReference type="EMBL" id="QMFY01000005">
    <property type="protein sequence ID" value="RAW00841.1"/>
    <property type="molecule type" value="Genomic_DNA"/>
</dbReference>
<organism evidence="2 3">
    <name type="scientific">Pseudochryseolinea flava</name>
    <dbReference type="NCBI Taxonomy" id="2059302"/>
    <lineage>
        <taxon>Bacteria</taxon>
        <taxon>Pseudomonadati</taxon>
        <taxon>Bacteroidota</taxon>
        <taxon>Cytophagia</taxon>
        <taxon>Cytophagales</taxon>
        <taxon>Fulvivirgaceae</taxon>
        <taxon>Pseudochryseolinea</taxon>
    </lineage>
</organism>
<proteinExistence type="predicted"/>
<sequence length="132" mass="15003">MANPKFETPEEYIKSFAKPVQDVLKKVRGAVKKAVPDAEEVISYNVPAFKTTGWILYYSAYTNHFSISCPPPFTIFDVFKEELSAYKTSKSAIQFPLDEPVPVKLITDIAKFRAKENLETEPKNKKIKKRAA</sequence>
<evidence type="ECO:0000313" key="3">
    <source>
        <dbReference type="Proteomes" id="UP000251889"/>
    </source>
</evidence>
<dbReference type="Pfam" id="PF08818">
    <property type="entry name" value="DUF1801"/>
    <property type="match status" value="1"/>
</dbReference>
<feature type="domain" description="YdhG-like" evidence="1">
    <location>
        <begin position="21"/>
        <end position="112"/>
    </location>
</feature>
<accession>A0A364Y473</accession>
<dbReference type="RefSeq" id="WP_112746998.1">
    <property type="nucleotide sequence ID" value="NZ_QMFY01000005.1"/>
</dbReference>
<dbReference type="InterPro" id="IPR014922">
    <property type="entry name" value="YdhG-like"/>
</dbReference>
<protein>
    <submittedName>
        <fullName evidence="2">DUF1801 domain-containing protein</fullName>
    </submittedName>
</protein>
<dbReference type="AlphaFoldDB" id="A0A364Y473"/>
<dbReference type="SUPFAM" id="SSF159888">
    <property type="entry name" value="YdhG-like"/>
    <property type="match status" value="1"/>
</dbReference>
<keyword evidence="3" id="KW-1185">Reference proteome</keyword>
<comment type="caution">
    <text evidence="2">The sequence shown here is derived from an EMBL/GenBank/DDBJ whole genome shotgun (WGS) entry which is preliminary data.</text>
</comment>
<evidence type="ECO:0000313" key="2">
    <source>
        <dbReference type="EMBL" id="RAW00841.1"/>
    </source>
</evidence>
<evidence type="ECO:0000259" key="1">
    <source>
        <dbReference type="Pfam" id="PF08818"/>
    </source>
</evidence>
<dbReference type="Proteomes" id="UP000251889">
    <property type="component" value="Unassembled WGS sequence"/>
</dbReference>
<dbReference type="Gene3D" id="3.90.1150.200">
    <property type="match status" value="1"/>
</dbReference>
<reference evidence="2 3" key="1">
    <citation type="submission" date="2018-06" db="EMBL/GenBank/DDBJ databases">
        <title>Chryseolinea flavus sp. nov., a member of the phylum Bacteroidetes isolated from soil.</title>
        <authorList>
            <person name="Li Y."/>
            <person name="Wang J."/>
        </authorList>
    </citation>
    <scope>NUCLEOTIDE SEQUENCE [LARGE SCALE GENOMIC DNA]</scope>
    <source>
        <strain evidence="2 3">SDU1-6</strain>
    </source>
</reference>
<name>A0A364Y473_9BACT</name>
<gene>
    <name evidence="2" type="ORF">DQQ10_11385</name>
</gene>
<dbReference type="OrthoDB" id="115213at2"/>